<comment type="caution">
    <text evidence="1">The sequence shown here is derived from an EMBL/GenBank/DDBJ whole genome shotgun (WGS) entry which is preliminary data.</text>
</comment>
<name>A0A0F9Q8P7_9ZZZZ</name>
<organism evidence="1">
    <name type="scientific">marine sediment metagenome</name>
    <dbReference type="NCBI Taxonomy" id="412755"/>
    <lineage>
        <taxon>unclassified sequences</taxon>
        <taxon>metagenomes</taxon>
        <taxon>ecological metagenomes</taxon>
    </lineage>
</organism>
<accession>A0A0F9Q8P7</accession>
<evidence type="ECO:0008006" key="2">
    <source>
        <dbReference type="Google" id="ProtNLM"/>
    </source>
</evidence>
<dbReference type="SUPFAM" id="SSF88874">
    <property type="entry name" value="Receptor-binding domain of short tail fibre protein gp12"/>
    <property type="match status" value="1"/>
</dbReference>
<reference evidence="1" key="1">
    <citation type="journal article" date="2015" name="Nature">
        <title>Complex archaea that bridge the gap between prokaryotes and eukaryotes.</title>
        <authorList>
            <person name="Spang A."/>
            <person name="Saw J.H."/>
            <person name="Jorgensen S.L."/>
            <person name="Zaremba-Niedzwiedzka K."/>
            <person name="Martijn J."/>
            <person name="Lind A.E."/>
            <person name="van Eijk R."/>
            <person name="Schleper C."/>
            <person name="Guy L."/>
            <person name="Ettema T.J."/>
        </authorList>
    </citation>
    <scope>NUCLEOTIDE SEQUENCE</scope>
</reference>
<proteinExistence type="predicted"/>
<dbReference type="AlphaFoldDB" id="A0A0F9Q8P7"/>
<gene>
    <name evidence="1" type="ORF">LCGC14_1124820</name>
</gene>
<sequence>MTIPSGLITIWNSTIATIPTGWVQCDGNNGTPDLRDKFVVGAGGSLAVDDTGGARTHTHDFTTDGHIHSIEPVPADTIPAGAGWDDDFDNQVLTGTTAPANHDPPFFSLVYIMFL</sequence>
<dbReference type="EMBL" id="LAZR01005230">
    <property type="protein sequence ID" value="KKN01728.1"/>
    <property type="molecule type" value="Genomic_DNA"/>
</dbReference>
<evidence type="ECO:0000313" key="1">
    <source>
        <dbReference type="EMBL" id="KKN01728.1"/>
    </source>
</evidence>
<dbReference type="CDD" id="cd22641">
    <property type="entry name" value="C24-like"/>
    <property type="match status" value="1"/>
</dbReference>
<protein>
    <recommendedName>
        <fullName evidence="2">Phage tail collar domain-containing protein</fullName>
    </recommendedName>
</protein>